<name>A0ABD1QED9_9LAMI</name>
<sequence length="139" mass="16455">MVQWANFQGHLLDHVIQQCGWSKVVAAPHPAYINLVRKFFANFNKEIDTLESSHRHKTWIRGKWIHFNPVIIDRYYELNRNRIDPMPTEEDMQSVTQFCMVERMHGLWPLRTSNMMNRLGRSGLYIFLSVPTLTLPLSE</sequence>
<keyword evidence="2" id="KW-1185">Reference proteome</keyword>
<evidence type="ECO:0000313" key="2">
    <source>
        <dbReference type="Proteomes" id="UP001604336"/>
    </source>
</evidence>
<accession>A0ABD1QED9</accession>
<gene>
    <name evidence="1" type="ORF">Adt_35323</name>
</gene>
<dbReference type="Proteomes" id="UP001604336">
    <property type="component" value="Unassembled WGS sequence"/>
</dbReference>
<evidence type="ECO:0000313" key="1">
    <source>
        <dbReference type="EMBL" id="KAL2474587.1"/>
    </source>
</evidence>
<proteinExistence type="predicted"/>
<protein>
    <submittedName>
        <fullName evidence="1">Uncharacterized protein</fullName>
    </submittedName>
</protein>
<organism evidence="1 2">
    <name type="scientific">Abeliophyllum distichum</name>
    <dbReference type="NCBI Taxonomy" id="126358"/>
    <lineage>
        <taxon>Eukaryota</taxon>
        <taxon>Viridiplantae</taxon>
        <taxon>Streptophyta</taxon>
        <taxon>Embryophyta</taxon>
        <taxon>Tracheophyta</taxon>
        <taxon>Spermatophyta</taxon>
        <taxon>Magnoliopsida</taxon>
        <taxon>eudicotyledons</taxon>
        <taxon>Gunneridae</taxon>
        <taxon>Pentapetalae</taxon>
        <taxon>asterids</taxon>
        <taxon>lamiids</taxon>
        <taxon>Lamiales</taxon>
        <taxon>Oleaceae</taxon>
        <taxon>Forsythieae</taxon>
        <taxon>Abeliophyllum</taxon>
    </lineage>
</organism>
<reference evidence="2" key="1">
    <citation type="submission" date="2024-07" db="EMBL/GenBank/DDBJ databases">
        <title>Two chromosome-level genome assemblies of Korean endemic species Abeliophyllum distichum and Forsythia ovata (Oleaceae).</title>
        <authorList>
            <person name="Jang H."/>
        </authorList>
    </citation>
    <scope>NUCLEOTIDE SEQUENCE [LARGE SCALE GENOMIC DNA]</scope>
</reference>
<dbReference type="EMBL" id="JBFOLK010000011">
    <property type="protein sequence ID" value="KAL2474587.1"/>
    <property type="molecule type" value="Genomic_DNA"/>
</dbReference>
<comment type="caution">
    <text evidence="1">The sequence shown here is derived from an EMBL/GenBank/DDBJ whole genome shotgun (WGS) entry which is preliminary data.</text>
</comment>
<dbReference type="AlphaFoldDB" id="A0ABD1QED9"/>